<sequence>MLASEKAETLGSVDTGAAGFSTIVSAAIVVISIEFSPTEIDVLISVSIVFSTAIIAGLSKICGDSTAISSTRP</sequence>
<keyword evidence="1" id="KW-0472">Membrane</keyword>
<reference evidence="2 3" key="1">
    <citation type="submission" date="2016-10" db="EMBL/GenBank/DDBJ databases">
        <authorList>
            <person name="de Groot N.N."/>
        </authorList>
    </citation>
    <scope>NUCLEOTIDE SEQUENCE [LARGE SCALE GENOMIC DNA]</scope>
    <source>
        <strain evidence="2 3">CGMCC 1.10076</strain>
    </source>
</reference>
<evidence type="ECO:0000313" key="3">
    <source>
        <dbReference type="Proteomes" id="UP000199580"/>
    </source>
</evidence>
<dbReference type="AlphaFoldDB" id="A0A1G9D3H7"/>
<accession>A0A1G9D3H7</accession>
<dbReference type="Proteomes" id="UP000199580">
    <property type="component" value="Unassembled WGS sequence"/>
</dbReference>
<feature type="transmembrane region" description="Helical" evidence="1">
    <location>
        <begin position="12"/>
        <end position="36"/>
    </location>
</feature>
<gene>
    <name evidence="2" type="ORF">SAMN04487935_3708</name>
</gene>
<proteinExistence type="predicted"/>
<evidence type="ECO:0000256" key="1">
    <source>
        <dbReference type="SAM" id="Phobius"/>
    </source>
</evidence>
<feature type="transmembrane region" description="Helical" evidence="1">
    <location>
        <begin position="42"/>
        <end position="63"/>
    </location>
</feature>
<protein>
    <submittedName>
        <fullName evidence="2">Uncharacterized protein</fullName>
    </submittedName>
</protein>
<keyword evidence="1" id="KW-0812">Transmembrane</keyword>
<organism evidence="2 3">
    <name type="scientific">Flavobacterium noncentrifugens</name>
    <dbReference type="NCBI Taxonomy" id="1128970"/>
    <lineage>
        <taxon>Bacteria</taxon>
        <taxon>Pseudomonadati</taxon>
        <taxon>Bacteroidota</taxon>
        <taxon>Flavobacteriia</taxon>
        <taxon>Flavobacteriales</taxon>
        <taxon>Flavobacteriaceae</taxon>
        <taxon>Flavobacterium</taxon>
    </lineage>
</organism>
<keyword evidence="1" id="KW-1133">Transmembrane helix</keyword>
<evidence type="ECO:0000313" key="2">
    <source>
        <dbReference type="EMBL" id="SDK58478.1"/>
    </source>
</evidence>
<name>A0A1G9D3H7_9FLAO</name>
<dbReference type="RefSeq" id="WP_091399174.1">
    <property type="nucleotide sequence ID" value="NZ_BKAI01000016.1"/>
</dbReference>
<keyword evidence="3" id="KW-1185">Reference proteome</keyword>
<dbReference type="EMBL" id="FNEZ01000008">
    <property type="protein sequence ID" value="SDK58478.1"/>
    <property type="molecule type" value="Genomic_DNA"/>
</dbReference>